<gene>
    <name evidence="2" type="ORF">GCM10010319_71020</name>
</gene>
<reference evidence="3" key="1">
    <citation type="journal article" date="2019" name="Int. J. Syst. Evol. Microbiol.">
        <title>The Global Catalogue of Microorganisms (GCM) 10K type strain sequencing project: providing services to taxonomists for standard genome sequencing and annotation.</title>
        <authorList>
            <consortium name="The Broad Institute Genomics Platform"/>
            <consortium name="The Broad Institute Genome Sequencing Center for Infectious Disease"/>
            <person name="Wu L."/>
            <person name="Ma J."/>
        </authorList>
    </citation>
    <scope>NUCLEOTIDE SEQUENCE [LARGE SCALE GENOMIC DNA]</scope>
    <source>
        <strain evidence="3">JCM 4565</strain>
    </source>
</reference>
<keyword evidence="1" id="KW-1133">Transmembrane helix</keyword>
<keyword evidence="1" id="KW-0472">Membrane</keyword>
<feature type="transmembrane region" description="Helical" evidence="1">
    <location>
        <begin position="82"/>
        <end position="103"/>
    </location>
</feature>
<evidence type="ECO:0000313" key="3">
    <source>
        <dbReference type="Proteomes" id="UP001500063"/>
    </source>
</evidence>
<accession>A0ABP3HWA5</accession>
<sequence length="137" mass="14131">MAFASATLGPWRAAGAVAAIGSAVSLGLHTVTGDFGLAVVAGALSVGLMLFFLVGGIGGVLGDRSTNSSEHRIRRWARAHPWQVAVVPAGALLVSDLVMRQVLTDEAFFSSVWDGLWRGALVAVVTGLIGTFGASRR</sequence>
<organism evidence="2 3">
    <name type="scientific">Streptomyces blastmyceticus</name>
    <dbReference type="NCBI Taxonomy" id="68180"/>
    <lineage>
        <taxon>Bacteria</taxon>
        <taxon>Bacillati</taxon>
        <taxon>Actinomycetota</taxon>
        <taxon>Actinomycetes</taxon>
        <taxon>Kitasatosporales</taxon>
        <taxon>Streptomycetaceae</taxon>
        <taxon>Streptomyces</taxon>
    </lineage>
</organism>
<name>A0ABP3HWA5_9ACTN</name>
<protein>
    <submittedName>
        <fullName evidence="2">Uncharacterized protein</fullName>
    </submittedName>
</protein>
<keyword evidence="3" id="KW-1185">Reference proteome</keyword>
<comment type="caution">
    <text evidence="2">The sequence shown here is derived from an EMBL/GenBank/DDBJ whole genome shotgun (WGS) entry which is preliminary data.</text>
</comment>
<feature type="transmembrane region" description="Helical" evidence="1">
    <location>
        <begin position="115"/>
        <end position="134"/>
    </location>
</feature>
<evidence type="ECO:0000313" key="2">
    <source>
        <dbReference type="EMBL" id="GAA0382401.1"/>
    </source>
</evidence>
<dbReference type="EMBL" id="BAAABW010000046">
    <property type="protein sequence ID" value="GAA0382401.1"/>
    <property type="molecule type" value="Genomic_DNA"/>
</dbReference>
<dbReference type="Proteomes" id="UP001500063">
    <property type="component" value="Unassembled WGS sequence"/>
</dbReference>
<evidence type="ECO:0000256" key="1">
    <source>
        <dbReference type="SAM" id="Phobius"/>
    </source>
</evidence>
<feature type="transmembrane region" description="Helical" evidence="1">
    <location>
        <begin position="35"/>
        <end position="61"/>
    </location>
</feature>
<proteinExistence type="predicted"/>
<keyword evidence="1" id="KW-0812">Transmembrane</keyword>